<proteinExistence type="predicted"/>
<evidence type="ECO:0000256" key="2">
    <source>
        <dbReference type="SAM" id="MobiDB-lite"/>
    </source>
</evidence>
<dbReference type="AlphaFoldDB" id="A0A0C3GHD8"/>
<reference evidence="3 4" key="1">
    <citation type="submission" date="2014-04" db="EMBL/GenBank/DDBJ databases">
        <authorList>
            <consortium name="DOE Joint Genome Institute"/>
            <person name="Kuo A."/>
            <person name="Tarkka M."/>
            <person name="Buscot F."/>
            <person name="Kohler A."/>
            <person name="Nagy L.G."/>
            <person name="Floudas D."/>
            <person name="Copeland A."/>
            <person name="Barry K.W."/>
            <person name="Cichocki N."/>
            <person name="Veneault-Fourrey C."/>
            <person name="LaButti K."/>
            <person name="Lindquist E.A."/>
            <person name="Lipzen A."/>
            <person name="Lundell T."/>
            <person name="Morin E."/>
            <person name="Murat C."/>
            <person name="Sun H."/>
            <person name="Tunlid A."/>
            <person name="Henrissat B."/>
            <person name="Grigoriev I.V."/>
            <person name="Hibbett D.S."/>
            <person name="Martin F."/>
            <person name="Nordberg H.P."/>
            <person name="Cantor M.N."/>
            <person name="Hua S.X."/>
        </authorList>
    </citation>
    <scope>NUCLEOTIDE SEQUENCE [LARGE SCALE GENOMIC DNA]</scope>
    <source>
        <strain evidence="3 4">F 1598</strain>
    </source>
</reference>
<evidence type="ECO:0000313" key="4">
    <source>
        <dbReference type="Proteomes" id="UP000054166"/>
    </source>
</evidence>
<feature type="coiled-coil region" evidence="1">
    <location>
        <begin position="638"/>
        <end position="735"/>
    </location>
</feature>
<feature type="coiled-coil region" evidence="1">
    <location>
        <begin position="492"/>
        <end position="561"/>
    </location>
</feature>
<organism evidence="3 4">
    <name type="scientific">Piloderma croceum (strain F 1598)</name>
    <dbReference type="NCBI Taxonomy" id="765440"/>
    <lineage>
        <taxon>Eukaryota</taxon>
        <taxon>Fungi</taxon>
        <taxon>Dikarya</taxon>
        <taxon>Basidiomycota</taxon>
        <taxon>Agaricomycotina</taxon>
        <taxon>Agaricomycetes</taxon>
        <taxon>Agaricomycetidae</taxon>
        <taxon>Atheliales</taxon>
        <taxon>Atheliaceae</taxon>
        <taxon>Piloderma</taxon>
    </lineage>
</organism>
<dbReference type="STRING" id="765440.A0A0C3GHD8"/>
<feature type="compositionally biased region" description="Low complexity" evidence="2">
    <location>
        <begin position="353"/>
        <end position="372"/>
    </location>
</feature>
<dbReference type="EMBL" id="KN832974">
    <property type="protein sequence ID" value="KIM90051.1"/>
    <property type="molecule type" value="Genomic_DNA"/>
</dbReference>
<feature type="region of interest" description="Disordered" evidence="2">
    <location>
        <begin position="317"/>
        <end position="387"/>
    </location>
</feature>
<feature type="region of interest" description="Disordered" evidence="2">
    <location>
        <begin position="1"/>
        <end position="75"/>
    </location>
</feature>
<dbReference type="Proteomes" id="UP000054166">
    <property type="component" value="Unassembled WGS sequence"/>
</dbReference>
<feature type="compositionally biased region" description="Low complexity" evidence="2">
    <location>
        <begin position="325"/>
        <end position="336"/>
    </location>
</feature>
<keyword evidence="4" id="KW-1185">Reference proteome</keyword>
<dbReference type="HOGENOM" id="CLU_004950_0_0_1"/>
<keyword evidence="1" id="KW-0175">Coiled coil</keyword>
<name>A0A0C3GHD8_PILCF</name>
<evidence type="ECO:0000256" key="1">
    <source>
        <dbReference type="SAM" id="Coils"/>
    </source>
</evidence>
<protein>
    <submittedName>
        <fullName evidence="3">Uncharacterized protein</fullName>
    </submittedName>
</protein>
<dbReference type="OrthoDB" id="2593174at2759"/>
<reference evidence="4" key="2">
    <citation type="submission" date="2015-01" db="EMBL/GenBank/DDBJ databases">
        <title>Evolutionary Origins and Diversification of the Mycorrhizal Mutualists.</title>
        <authorList>
            <consortium name="DOE Joint Genome Institute"/>
            <consortium name="Mycorrhizal Genomics Consortium"/>
            <person name="Kohler A."/>
            <person name="Kuo A."/>
            <person name="Nagy L.G."/>
            <person name="Floudas D."/>
            <person name="Copeland A."/>
            <person name="Barry K.W."/>
            <person name="Cichocki N."/>
            <person name="Veneault-Fourrey C."/>
            <person name="LaButti K."/>
            <person name="Lindquist E.A."/>
            <person name="Lipzen A."/>
            <person name="Lundell T."/>
            <person name="Morin E."/>
            <person name="Murat C."/>
            <person name="Riley R."/>
            <person name="Ohm R."/>
            <person name="Sun H."/>
            <person name="Tunlid A."/>
            <person name="Henrissat B."/>
            <person name="Grigoriev I.V."/>
            <person name="Hibbett D.S."/>
            <person name="Martin F."/>
        </authorList>
    </citation>
    <scope>NUCLEOTIDE SEQUENCE [LARGE SCALE GENOMIC DNA]</scope>
    <source>
        <strain evidence="4">F 1598</strain>
    </source>
</reference>
<sequence>MWAKLASALKPRQDDNDPGSVLQAHHHSNASTRSLVPDPDAVFPVPSPPSSPSKQGRRGMFKLLSKAPKGDDGDAVPSSFGLAIGLPRKVKSHLHLNGNSSQASFARVSTDARPSQDTLRSYQDPMFRTSQDGRRSPVEGNQGTARSILRLPKTPGTGQNVRFFSRDAYKPISPDQSAETHGTPEPMFFAERLHKAPDSESDQVEFYPMPPGGKETGKRPSVTEIFASASQSPAIDTSKNIKSLLMPMPAPDVANIFDMSQDRELAAIALGNDMHMPLIDSAAEMADGTNQAFTSTPHRDTGDKTTYHSMDILDAVEDDQENVRPSTLAPAPSSSARGHERTHSSFGRTVFQSLGRSSASSSEKSRLSDSSSIFRNRPRVLPMPDADIDDASSAELVVYTGPTADQPDPFRANAMTYYTPQTMIPPTPPSNHLQATSKEEDVILSLRTQLALQQELCTQYEIDLGARDEIVQMLTARCDKTEKEGERRRGVLRTWKKKVGELEKVCRGLEEEVEKSREESWERSVMDEASGEALKCLQRRIETLEREKIEMEKNAQKVLEEKGGLEMVLEKFKEGLIDAKEQIQGGDDPESVEDLKARLAQQEHTSIAERERHRMAEFEWEEKRTELTSQRTQLETFKDELADELAAAQEHLTQKDHEYGILKGELEAQWKHTESASERMEEMRKEMDGVREEATTLESRIGEMALEWNESESRRSDLESKLQEALSVKTTLETEKYEVGIDICILIKSFTDRFICSSRNKFANNMNITIILRRLCRIATTIFYVSPPNTNP</sequence>
<evidence type="ECO:0000313" key="3">
    <source>
        <dbReference type="EMBL" id="KIM90051.1"/>
    </source>
</evidence>
<gene>
    <name evidence="3" type="ORF">PILCRDRAFT_206337</name>
</gene>
<accession>A0A0C3GHD8</accession>
<dbReference type="InParanoid" id="A0A0C3GHD8"/>